<sequence>MKSTKLYFSALLCTLFLFTGCKDYVRGNGNSNDRPDIILTYPELVSMLQHYDKTRKQQFAAAVGKDEDTRINHFNLKDLKDYIAYIEKECKKKNIPLTGINFISGAYPDNYRLDPKKSNYQALIMMPATTIDGEENVSFDPFKSEKGKPLSLKEILEGYSYTSWTYDELKSRKSKKKSSRSTQKGGGNDLSPAGNRTGISPPN</sequence>
<keyword evidence="3" id="KW-1185">Reference proteome</keyword>
<gene>
    <name evidence="2" type="ORF">ACFSRZ_07695</name>
</gene>
<accession>A0ABW5LRN4</accession>
<dbReference type="PROSITE" id="PS51257">
    <property type="entry name" value="PROKAR_LIPOPROTEIN"/>
    <property type="match status" value="1"/>
</dbReference>
<organism evidence="2 3">
    <name type="scientific">Pseudotenacibaculum haliotis</name>
    <dbReference type="NCBI Taxonomy" id="1862138"/>
    <lineage>
        <taxon>Bacteria</taxon>
        <taxon>Pseudomonadati</taxon>
        <taxon>Bacteroidota</taxon>
        <taxon>Flavobacteriia</taxon>
        <taxon>Flavobacteriales</taxon>
        <taxon>Flavobacteriaceae</taxon>
        <taxon>Pseudotenacibaculum</taxon>
    </lineage>
</organism>
<name>A0ABW5LRN4_9FLAO</name>
<evidence type="ECO:0000256" key="1">
    <source>
        <dbReference type="SAM" id="MobiDB-lite"/>
    </source>
</evidence>
<dbReference type="Proteomes" id="UP001597508">
    <property type="component" value="Unassembled WGS sequence"/>
</dbReference>
<evidence type="ECO:0008006" key="4">
    <source>
        <dbReference type="Google" id="ProtNLM"/>
    </source>
</evidence>
<protein>
    <recommendedName>
        <fullName evidence="4">Lipoprotein</fullName>
    </recommendedName>
</protein>
<reference evidence="3" key="1">
    <citation type="journal article" date="2019" name="Int. J. Syst. Evol. Microbiol.">
        <title>The Global Catalogue of Microorganisms (GCM) 10K type strain sequencing project: providing services to taxonomists for standard genome sequencing and annotation.</title>
        <authorList>
            <consortium name="The Broad Institute Genomics Platform"/>
            <consortium name="The Broad Institute Genome Sequencing Center for Infectious Disease"/>
            <person name="Wu L."/>
            <person name="Ma J."/>
        </authorList>
    </citation>
    <scope>NUCLEOTIDE SEQUENCE [LARGE SCALE GENOMIC DNA]</scope>
    <source>
        <strain evidence="3">KCTC 52127</strain>
    </source>
</reference>
<proteinExistence type="predicted"/>
<comment type="caution">
    <text evidence="2">The sequence shown here is derived from an EMBL/GenBank/DDBJ whole genome shotgun (WGS) entry which is preliminary data.</text>
</comment>
<evidence type="ECO:0000313" key="3">
    <source>
        <dbReference type="Proteomes" id="UP001597508"/>
    </source>
</evidence>
<feature type="region of interest" description="Disordered" evidence="1">
    <location>
        <begin position="167"/>
        <end position="203"/>
    </location>
</feature>
<dbReference type="EMBL" id="JBHULH010000003">
    <property type="protein sequence ID" value="MFD2567250.1"/>
    <property type="molecule type" value="Genomic_DNA"/>
</dbReference>
<evidence type="ECO:0000313" key="2">
    <source>
        <dbReference type="EMBL" id="MFD2567250.1"/>
    </source>
</evidence>
<dbReference type="RefSeq" id="WP_379665958.1">
    <property type="nucleotide sequence ID" value="NZ_JBHULH010000003.1"/>
</dbReference>